<dbReference type="AlphaFoldDB" id="A0A7W7KCS3"/>
<name>A0A7W7KCS3_9SPHN</name>
<dbReference type="PROSITE" id="PS51257">
    <property type="entry name" value="PROKAR_LIPOPROTEIN"/>
    <property type="match status" value="1"/>
</dbReference>
<sequence length="182" mass="18887">MKETLPLIALVGALALSACSKSPEQPAAQPSSSEETQPVRPSPTPPSEAAEALPTSLGATEASAEPSPTPSASATTAVNEIPRAIRGRWGLVPKDCTSKLGDAKGLLTVSANQLKFYEAVAKLGKVKDAQADSLRATYAFSGEGQAWTLDVALDVQNGGKTLIRRDTGKDALPGPLKYTRCT</sequence>
<reference evidence="2 3" key="1">
    <citation type="submission" date="2020-08" db="EMBL/GenBank/DDBJ databases">
        <title>Functional genomics of gut bacteria from endangered species of beetles.</title>
        <authorList>
            <person name="Carlos-Shanley C."/>
        </authorList>
    </citation>
    <scope>NUCLEOTIDE SEQUENCE [LARGE SCALE GENOMIC DNA]</scope>
    <source>
        <strain evidence="2 3">S00245</strain>
    </source>
</reference>
<proteinExistence type="predicted"/>
<organism evidence="2 3">
    <name type="scientific">Novosphingobium chloroacetimidivorans</name>
    <dbReference type="NCBI Taxonomy" id="1428314"/>
    <lineage>
        <taxon>Bacteria</taxon>
        <taxon>Pseudomonadati</taxon>
        <taxon>Pseudomonadota</taxon>
        <taxon>Alphaproteobacteria</taxon>
        <taxon>Sphingomonadales</taxon>
        <taxon>Sphingomonadaceae</taxon>
        <taxon>Novosphingobium</taxon>
    </lineage>
</organism>
<gene>
    <name evidence="2" type="ORF">HNO88_003783</name>
</gene>
<accession>A0A7W7KCS3</accession>
<feature type="compositionally biased region" description="Low complexity" evidence="1">
    <location>
        <begin position="22"/>
        <end position="35"/>
    </location>
</feature>
<dbReference type="EMBL" id="JACHLR010000022">
    <property type="protein sequence ID" value="MBB4860440.1"/>
    <property type="molecule type" value="Genomic_DNA"/>
</dbReference>
<keyword evidence="3" id="KW-1185">Reference proteome</keyword>
<evidence type="ECO:0000256" key="1">
    <source>
        <dbReference type="SAM" id="MobiDB-lite"/>
    </source>
</evidence>
<evidence type="ECO:0008006" key="4">
    <source>
        <dbReference type="Google" id="ProtNLM"/>
    </source>
</evidence>
<feature type="region of interest" description="Disordered" evidence="1">
    <location>
        <begin position="20"/>
        <end position="78"/>
    </location>
</feature>
<dbReference type="RefSeq" id="WP_184249212.1">
    <property type="nucleotide sequence ID" value="NZ_JACHLR010000022.1"/>
</dbReference>
<evidence type="ECO:0000313" key="2">
    <source>
        <dbReference type="EMBL" id="MBB4860440.1"/>
    </source>
</evidence>
<protein>
    <recommendedName>
        <fullName evidence="4">Lipoprotein</fullName>
    </recommendedName>
</protein>
<comment type="caution">
    <text evidence="2">The sequence shown here is derived from an EMBL/GenBank/DDBJ whole genome shotgun (WGS) entry which is preliminary data.</text>
</comment>
<evidence type="ECO:0000313" key="3">
    <source>
        <dbReference type="Proteomes" id="UP000555448"/>
    </source>
</evidence>
<dbReference type="Proteomes" id="UP000555448">
    <property type="component" value="Unassembled WGS sequence"/>
</dbReference>
<feature type="compositionally biased region" description="Low complexity" evidence="1">
    <location>
        <begin position="47"/>
        <end position="77"/>
    </location>
</feature>